<evidence type="ECO:0000313" key="1">
    <source>
        <dbReference type="EMBL" id="CAG8780812.1"/>
    </source>
</evidence>
<organism evidence="1 2">
    <name type="scientific">Gigaspora margarita</name>
    <dbReference type="NCBI Taxonomy" id="4874"/>
    <lineage>
        <taxon>Eukaryota</taxon>
        <taxon>Fungi</taxon>
        <taxon>Fungi incertae sedis</taxon>
        <taxon>Mucoromycota</taxon>
        <taxon>Glomeromycotina</taxon>
        <taxon>Glomeromycetes</taxon>
        <taxon>Diversisporales</taxon>
        <taxon>Gigasporaceae</taxon>
        <taxon>Gigaspora</taxon>
    </lineage>
</organism>
<feature type="non-terminal residue" evidence="1">
    <location>
        <position position="187"/>
    </location>
</feature>
<dbReference type="EMBL" id="CAJVQB010016637">
    <property type="protein sequence ID" value="CAG8780812.1"/>
    <property type="molecule type" value="Genomic_DNA"/>
</dbReference>
<evidence type="ECO:0000313" key="2">
    <source>
        <dbReference type="Proteomes" id="UP000789901"/>
    </source>
</evidence>
<accession>A0ABN7VK15</accession>
<proteinExistence type="predicted"/>
<sequence>MPQKIFEKSGHSSLIWKAEEKFLIEEKLEDRKTLSVEDSIKVDHFLLNKKRNIDDFDGLSTKKKMNNRIRVAKMILNKSEMEVLSEENLKEAENKAVLLYAKCGCLDYRVEDTKEIISLFNKKEKFFRDRADKSIEPLLEETSVTKINLNVKSKDKMVIDTQNALNQNKVLDEILRRLQSIEEKQGT</sequence>
<reference evidence="1 2" key="1">
    <citation type="submission" date="2021-06" db="EMBL/GenBank/DDBJ databases">
        <authorList>
            <person name="Kallberg Y."/>
            <person name="Tangrot J."/>
            <person name="Rosling A."/>
        </authorList>
    </citation>
    <scope>NUCLEOTIDE SEQUENCE [LARGE SCALE GENOMIC DNA]</scope>
    <source>
        <strain evidence="1 2">120-4 pot B 10/14</strain>
    </source>
</reference>
<keyword evidence="2" id="KW-1185">Reference proteome</keyword>
<name>A0ABN7VK15_GIGMA</name>
<dbReference type="Proteomes" id="UP000789901">
    <property type="component" value="Unassembled WGS sequence"/>
</dbReference>
<protein>
    <submittedName>
        <fullName evidence="1">32036_t:CDS:1</fullName>
    </submittedName>
</protein>
<comment type="caution">
    <text evidence="1">The sequence shown here is derived from an EMBL/GenBank/DDBJ whole genome shotgun (WGS) entry which is preliminary data.</text>
</comment>
<gene>
    <name evidence="1" type="ORF">GMARGA_LOCUS19703</name>
</gene>